<dbReference type="Proteomes" id="UP000250443">
    <property type="component" value="Unassembled WGS sequence"/>
</dbReference>
<reference evidence="4 5" key="1">
    <citation type="submission" date="2018-06" db="EMBL/GenBank/DDBJ databases">
        <authorList>
            <consortium name="Pathogen Informatics"/>
            <person name="Doyle S."/>
        </authorList>
    </citation>
    <scope>NUCLEOTIDE SEQUENCE [LARGE SCALE GENOMIC DNA]</scope>
    <source>
        <strain evidence="4 5">NCTC11842</strain>
    </source>
</reference>
<dbReference type="Proteomes" id="UP000638986">
    <property type="component" value="Unassembled WGS sequence"/>
</dbReference>
<gene>
    <name evidence="3" type="ORF">I5Q09_12080</name>
    <name evidence="2" type="ORF">IRZ65_04875</name>
    <name evidence="4" type="ORF">NCTC11842_02872</name>
</gene>
<organism evidence="4 5">
    <name type="scientific">Pseudomonas luteola</name>
    <dbReference type="NCBI Taxonomy" id="47886"/>
    <lineage>
        <taxon>Bacteria</taxon>
        <taxon>Pseudomonadati</taxon>
        <taxon>Pseudomonadota</taxon>
        <taxon>Gammaproteobacteria</taxon>
        <taxon>Pseudomonadales</taxon>
        <taxon>Pseudomonadaceae</taxon>
        <taxon>Pseudomonas</taxon>
    </lineage>
</organism>
<feature type="transmembrane region" description="Helical" evidence="1">
    <location>
        <begin position="52"/>
        <end position="78"/>
    </location>
</feature>
<reference evidence="2 6" key="2">
    <citation type="submission" date="2020-10" db="EMBL/GenBank/DDBJ databases">
        <title>Genome sequences of Pseudomonas isolates.</title>
        <authorList>
            <person name="Wessels L."/>
            <person name="Reich F."/>
            <person name="Hammerl J."/>
        </authorList>
    </citation>
    <scope>NUCLEOTIDE SEQUENCE [LARGE SCALE GENOMIC DNA]</scope>
    <source>
        <strain evidence="2 6">20-MO00624-0</strain>
    </source>
</reference>
<evidence type="ECO:0000313" key="3">
    <source>
        <dbReference type="EMBL" id="MBH3439422.1"/>
    </source>
</evidence>
<accession>A0A2X2D8E4</accession>
<keyword evidence="6" id="KW-1185">Reference proteome</keyword>
<evidence type="ECO:0000313" key="7">
    <source>
        <dbReference type="Proteomes" id="UP000638986"/>
    </source>
</evidence>
<evidence type="ECO:0000313" key="2">
    <source>
        <dbReference type="EMBL" id="MBF8640013.1"/>
    </source>
</evidence>
<dbReference type="InterPro" id="IPR009937">
    <property type="entry name" value="Phage_holin_3_6"/>
</dbReference>
<evidence type="ECO:0000256" key="1">
    <source>
        <dbReference type="SAM" id="Phobius"/>
    </source>
</evidence>
<name>A0A2X2D8E4_PSELU</name>
<dbReference type="Proteomes" id="UP000626180">
    <property type="component" value="Unassembled WGS sequence"/>
</dbReference>
<reference evidence="3 7" key="3">
    <citation type="submission" date="2020-11" db="EMBL/GenBank/DDBJ databases">
        <title>Enhanced detection system for hospital associated transmission using whole genome sequencing surveillance.</title>
        <authorList>
            <person name="Harrison L.H."/>
            <person name="Van Tyne D."/>
            <person name="Marsh J.W."/>
            <person name="Griffith M.P."/>
            <person name="Snyder D.J."/>
            <person name="Cooper V.S."/>
            <person name="Mustapha M."/>
        </authorList>
    </citation>
    <scope>NUCLEOTIDE SEQUENCE [LARGE SCALE GENOMIC DNA]</scope>
    <source>
        <strain evidence="3 7">PSB00013</strain>
    </source>
</reference>
<evidence type="ECO:0000313" key="4">
    <source>
        <dbReference type="EMBL" id="SPZ08605.1"/>
    </source>
</evidence>
<keyword evidence="1" id="KW-0812">Transmembrane</keyword>
<dbReference type="RefSeq" id="WP_010795065.1">
    <property type="nucleotide sequence ID" value="NZ_CP053063.1"/>
</dbReference>
<feature type="transmembrane region" description="Helical" evidence="1">
    <location>
        <begin position="84"/>
        <end position="103"/>
    </location>
</feature>
<sequence>MDMTPPNPHEIPDEVPKPSLKRMAGAAVGLVQSHLELLGIEVQEEKVRTFKLFLLTGLSLIFGLLVLVGLSAAVIIAFWDTHRLLATLLLSAAYAVAMALCVWKAMSLIKGNPPFHATLEELARNRERLLP</sequence>
<evidence type="ECO:0000313" key="5">
    <source>
        <dbReference type="Proteomes" id="UP000250443"/>
    </source>
</evidence>
<evidence type="ECO:0000313" key="6">
    <source>
        <dbReference type="Proteomes" id="UP000626180"/>
    </source>
</evidence>
<dbReference type="Pfam" id="PF07332">
    <property type="entry name" value="Phage_holin_3_6"/>
    <property type="match status" value="1"/>
</dbReference>
<dbReference type="AlphaFoldDB" id="A0A2X2D8E4"/>
<keyword evidence="1" id="KW-0472">Membrane</keyword>
<dbReference type="EMBL" id="JADMCD010000002">
    <property type="protein sequence ID" value="MBF8640013.1"/>
    <property type="molecule type" value="Genomic_DNA"/>
</dbReference>
<dbReference type="EMBL" id="JADTXM010000007">
    <property type="protein sequence ID" value="MBH3439422.1"/>
    <property type="molecule type" value="Genomic_DNA"/>
</dbReference>
<dbReference type="EMBL" id="UAUF01000012">
    <property type="protein sequence ID" value="SPZ08605.1"/>
    <property type="molecule type" value="Genomic_DNA"/>
</dbReference>
<keyword evidence="1" id="KW-1133">Transmembrane helix</keyword>
<dbReference type="GeneID" id="300269093"/>
<proteinExistence type="predicted"/>
<protein>
    <submittedName>
        <fullName evidence="4">Membrane protein</fullName>
    </submittedName>
    <submittedName>
        <fullName evidence="2">Phage holin family protein</fullName>
    </submittedName>
</protein>